<dbReference type="PANTHER" id="PTHR45859:SF1">
    <property type="entry name" value="TRANSLATION INITIATION FACTOR EIF-2B SUBUNIT BETA"/>
    <property type="match status" value="1"/>
</dbReference>
<dbReference type="SUPFAM" id="SSF100950">
    <property type="entry name" value="NagB/RpiA/CoA transferase-like"/>
    <property type="match status" value="1"/>
</dbReference>
<feature type="region of interest" description="Disordered" evidence="10">
    <location>
        <begin position="177"/>
        <end position="232"/>
    </location>
</feature>
<dbReference type="PANTHER" id="PTHR45859">
    <property type="entry name" value="TRANSLATION INITIATION FACTOR EIF-2B SUBUNIT BETA"/>
    <property type="match status" value="1"/>
</dbReference>
<organism evidence="11 12">
    <name type="scientific">Malassezia yamatoensis</name>
    <dbReference type="NCBI Taxonomy" id="253288"/>
    <lineage>
        <taxon>Eukaryota</taxon>
        <taxon>Fungi</taxon>
        <taxon>Dikarya</taxon>
        <taxon>Basidiomycota</taxon>
        <taxon>Ustilaginomycotina</taxon>
        <taxon>Malasseziomycetes</taxon>
        <taxon>Malasseziales</taxon>
        <taxon>Malasseziaceae</taxon>
        <taxon>Malassezia</taxon>
    </lineage>
</organism>
<keyword evidence="12" id="KW-1185">Reference proteome</keyword>
<evidence type="ECO:0000256" key="1">
    <source>
        <dbReference type="ARBA" id="ARBA00004514"/>
    </source>
</evidence>
<feature type="compositionally biased region" description="Acidic residues" evidence="10">
    <location>
        <begin position="213"/>
        <end position="223"/>
    </location>
</feature>
<dbReference type="InterPro" id="IPR051855">
    <property type="entry name" value="eIF2B_beta_subunit"/>
</dbReference>
<dbReference type="Proteomes" id="UP001219567">
    <property type="component" value="Chromosome 4"/>
</dbReference>
<dbReference type="EMBL" id="CP119946">
    <property type="protein sequence ID" value="WFD00289.1"/>
    <property type="molecule type" value="Genomic_DNA"/>
</dbReference>
<reference evidence="11 12" key="1">
    <citation type="submission" date="2023-03" db="EMBL/GenBank/DDBJ databases">
        <title>Mating type loci evolution in Malassezia.</title>
        <authorList>
            <person name="Coelho M.A."/>
        </authorList>
    </citation>
    <scope>NUCLEOTIDE SEQUENCE [LARGE SCALE GENOMIC DNA]</scope>
    <source>
        <strain evidence="11 12">CBS 9725</strain>
    </source>
</reference>
<keyword evidence="5" id="KW-0648">Protein biosynthesis</keyword>
<dbReference type="InterPro" id="IPR042529">
    <property type="entry name" value="IF_2B-like_C"/>
</dbReference>
<dbReference type="Pfam" id="PF01008">
    <property type="entry name" value="IF-2B"/>
    <property type="match status" value="1"/>
</dbReference>
<evidence type="ECO:0000256" key="9">
    <source>
        <dbReference type="RuleBase" id="RU003814"/>
    </source>
</evidence>
<dbReference type="GO" id="GO:0005851">
    <property type="term" value="C:eukaryotic translation initiation factor 2B complex"/>
    <property type="evidence" value="ECO:0007669"/>
    <property type="project" value="TreeGrafter"/>
</dbReference>
<evidence type="ECO:0000256" key="10">
    <source>
        <dbReference type="SAM" id="MobiDB-lite"/>
    </source>
</evidence>
<accession>A0AAJ6CIZ5</accession>
<evidence type="ECO:0000256" key="6">
    <source>
        <dbReference type="ARBA" id="ARBA00044122"/>
    </source>
</evidence>
<comment type="similarity">
    <text evidence="2 9">Belongs to the eIF-2B alpha/beta/delta subunits family.</text>
</comment>
<comment type="subunit">
    <text evidence="8">Component of the translation initiation factor 2B (eIF2B) complex which is a heterodecamer of two sets of five different subunits: alpha, beta, gamma, delta and epsilon. Subunits alpha, beta and delta comprise a regulatory subcomplex and subunits epsilon and gamma comprise a catalytic subcomplex. Within the complex, the hexameric regulatory complex resides at the center, with the two heterodimeric catalytic subcomplexes bound on opposite sides.</text>
</comment>
<dbReference type="Gene3D" id="3.40.50.10470">
    <property type="entry name" value="Translation initiation factor eif-2b, domain 2"/>
    <property type="match status" value="1"/>
</dbReference>
<dbReference type="InterPro" id="IPR037171">
    <property type="entry name" value="NagB/RpiA_transferase-like"/>
</dbReference>
<name>A0AAJ6CIZ5_9BASI</name>
<evidence type="ECO:0000256" key="3">
    <source>
        <dbReference type="ARBA" id="ARBA00022490"/>
    </source>
</evidence>
<comment type="subcellular location">
    <subcellularLocation>
        <location evidence="1">Cytoplasm</location>
        <location evidence="1">Cytosol</location>
    </subcellularLocation>
</comment>
<evidence type="ECO:0000256" key="7">
    <source>
        <dbReference type="ARBA" id="ARBA00044228"/>
    </source>
</evidence>
<keyword evidence="3" id="KW-0963">Cytoplasm</keyword>
<dbReference type="GO" id="GO:0005085">
    <property type="term" value="F:guanyl-nucleotide exchange factor activity"/>
    <property type="evidence" value="ECO:0007669"/>
    <property type="project" value="TreeGrafter"/>
</dbReference>
<keyword evidence="4" id="KW-0396">Initiation factor</keyword>
<dbReference type="InterPro" id="IPR000649">
    <property type="entry name" value="IF-2B-related"/>
</dbReference>
<proteinExistence type="inferred from homology"/>
<protein>
    <recommendedName>
        <fullName evidence="6">Translation initiation factor eIF2B subunit beta</fullName>
    </recommendedName>
    <alternativeName>
        <fullName evidence="7">eIF2B GDP-GTP exchange factor subunit beta</fullName>
    </alternativeName>
</protein>
<dbReference type="GO" id="GO:0005829">
    <property type="term" value="C:cytosol"/>
    <property type="evidence" value="ECO:0007669"/>
    <property type="project" value="UniProtKB-SubCell"/>
</dbReference>
<evidence type="ECO:0000256" key="8">
    <source>
        <dbReference type="ARBA" id="ARBA00046432"/>
    </source>
</evidence>
<feature type="compositionally biased region" description="Polar residues" evidence="10">
    <location>
        <begin position="177"/>
        <end position="187"/>
    </location>
</feature>
<evidence type="ECO:0000313" key="12">
    <source>
        <dbReference type="Proteomes" id="UP001219567"/>
    </source>
</evidence>
<evidence type="ECO:0000313" key="11">
    <source>
        <dbReference type="EMBL" id="WFD00289.1"/>
    </source>
</evidence>
<evidence type="ECO:0000256" key="2">
    <source>
        <dbReference type="ARBA" id="ARBA00007251"/>
    </source>
</evidence>
<evidence type="ECO:0000256" key="4">
    <source>
        <dbReference type="ARBA" id="ARBA00022540"/>
    </source>
</evidence>
<sequence>MSVRMPTSPANEAMKFSALDDVVKDRASVLAVKEFANKLRRQETYEAQAIAEITAKTIRHVVSSAKYWRLEELVRMIRTVGAYLQDALPSEPVIGNVTRRVLFLLREEAKAAQNLDEMASIPVVSKPQPHPSVAQSLAALSLSPSVPSSPSTSIHATRPEAMRRSFSIADLVLSGASGNVSPQTDGNLSVERGTDETQFCSPLKNAKGAENMLDSDSDSDEEANSPPSVPSNAYQLKPLLIQAIQELIDEIETADTNISKDARDHIHSGEVILTVGNSSTVRNFLRHAAKHRKFITVVPESAPSFSGHQIARSLSAAGLSVLLVPDSNLYALMPRVSKVLLGARCVLANGGILATVGARLVAMAAREHCTPVVALAGVYRISPDWTWVGPERLTGGNQGAVSELVNYASSARLTGEAEIVNPLWDYVQPNELDVIITNVGEHPPSYVYRLIQENYHEEDVNF</sequence>
<gene>
    <name evidence="11" type="primary">GCD7</name>
    <name evidence="11" type="ORF">MYAM1_003037</name>
</gene>
<dbReference type="GO" id="GO:0003743">
    <property type="term" value="F:translation initiation factor activity"/>
    <property type="evidence" value="ECO:0007669"/>
    <property type="project" value="UniProtKB-KW"/>
</dbReference>
<dbReference type="AlphaFoldDB" id="A0AAJ6CIZ5"/>
<evidence type="ECO:0000256" key="5">
    <source>
        <dbReference type="ARBA" id="ARBA00022917"/>
    </source>
</evidence>